<dbReference type="GO" id="GO:0003723">
    <property type="term" value="F:RNA binding"/>
    <property type="evidence" value="ECO:0007669"/>
    <property type="project" value="InterPro"/>
</dbReference>
<evidence type="ECO:0000256" key="4">
    <source>
        <dbReference type="SAM" id="MobiDB-lite"/>
    </source>
</evidence>
<dbReference type="InterPro" id="IPR029063">
    <property type="entry name" value="SAM-dependent_MTases_sf"/>
</dbReference>
<evidence type="ECO:0000313" key="7">
    <source>
        <dbReference type="EMBL" id="KAK2140381.1"/>
    </source>
</evidence>
<dbReference type="EMBL" id="JAODUP010001371">
    <property type="protein sequence ID" value="KAK2140381.1"/>
    <property type="molecule type" value="Genomic_DNA"/>
</dbReference>
<dbReference type="CDD" id="cd11715">
    <property type="entry name" value="THUMP_AdoMetMT"/>
    <property type="match status" value="1"/>
</dbReference>
<feature type="domain" description="THUMP" evidence="6">
    <location>
        <begin position="160"/>
        <end position="243"/>
    </location>
</feature>
<dbReference type="SMART" id="SM00981">
    <property type="entry name" value="THUMP"/>
    <property type="match status" value="1"/>
</dbReference>
<evidence type="ECO:0000256" key="3">
    <source>
        <dbReference type="ARBA" id="ARBA00022694"/>
    </source>
</evidence>
<gene>
    <name evidence="7" type="ORF">LSH36_1369g00002</name>
</gene>
<keyword evidence="5" id="KW-1133">Transmembrane helix</keyword>
<reference evidence="7" key="1">
    <citation type="journal article" date="2023" name="Mol. Biol. Evol.">
        <title>Third-Generation Sequencing Reveals the Adaptive Role of the Epigenome in Three Deep-Sea Polychaetes.</title>
        <authorList>
            <person name="Perez M."/>
            <person name="Aroh O."/>
            <person name="Sun Y."/>
            <person name="Lan Y."/>
            <person name="Juniper S.K."/>
            <person name="Young C.R."/>
            <person name="Angers B."/>
            <person name="Qian P.Y."/>
        </authorList>
    </citation>
    <scope>NUCLEOTIDE SEQUENCE</scope>
    <source>
        <strain evidence="7">P08H-3</strain>
    </source>
</reference>
<dbReference type="GO" id="GO:0030488">
    <property type="term" value="P:tRNA methylation"/>
    <property type="evidence" value="ECO:0007669"/>
    <property type="project" value="TreeGrafter"/>
</dbReference>
<feature type="compositionally biased region" description="Basic residues" evidence="4">
    <location>
        <begin position="463"/>
        <end position="472"/>
    </location>
</feature>
<evidence type="ECO:0000313" key="8">
    <source>
        <dbReference type="Proteomes" id="UP001208570"/>
    </source>
</evidence>
<evidence type="ECO:0000256" key="5">
    <source>
        <dbReference type="SAM" id="Phobius"/>
    </source>
</evidence>
<sequence>MATAEDVLSVEDHNTCEIEATVVTGFEAQAKEEIFEKLGTPSTSSRGKVNFYVAVADCKKILKLSSIDNATVILKHYEDFEFANDEESIMQQLRALIPEISWDLGLRVWHNFFSFPHPISTSPRGSVNEDESFEAEKSQSSAEENNLVMENQSDQTTDSATNQSETAEPDPKRIKESSWDPCLPAFRVTCYRSGKHIFQSPTAAANFGGEINNYFGWNVSMKKFDIEIILNIEQDHVYVSLALTRESLHRRNLTSFGPTTLRPTIAYNMLRFCRIKMGEVVCDPMCGGGSIPVEGVINWPKAIHLCGDIHEQASPRTKDNIDALNAKRLETGLKTLPLSVFRWDACKLPLQNESVDVFITDLPFGKRSGSKLRNCHLYPQTLMEMARVCKLETGRACLLTQDKKNLVKSLMSMESLWRRGPTLAINIGGLAAGVFLLHRTTRRYMTKDELLKDRQLRDEHRQQKQLKHQQHQKHSDNSS</sequence>
<dbReference type="SUPFAM" id="SSF53335">
    <property type="entry name" value="S-adenosyl-L-methionine-dependent methyltransferases"/>
    <property type="match status" value="1"/>
</dbReference>
<comment type="caution">
    <text evidence="7">The sequence shown here is derived from an EMBL/GenBank/DDBJ whole genome shotgun (WGS) entry which is preliminary data.</text>
</comment>
<organism evidence="7 8">
    <name type="scientific">Paralvinella palmiformis</name>
    <dbReference type="NCBI Taxonomy" id="53620"/>
    <lineage>
        <taxon>Eukaryota</taxon>
        <taxon>Metazoa</taxon>
        <taxon>Spiralia</taxon>
        <taxon>Lophotrochozoa</taxon>
        <taxon>Annelida</taxon>
        <taxon>Polychaeta</taxon>
        <taxon>Sedentaria</taxon>
        <taxon>Canalipalpata</taxon>
        <taxon>Terebellida</taxon>
        <taxon>Terebelliformia</taxon>
        <taxon>Alvinellidae</taxon>
        <taxon>Paralvinella</taxon>
    </lineage>
</organism>
<keyword evidence="8" id="KW-1185">Reference proteome</keyword>
<keyword evidence="5" id="KW-0812">Transmembrane</keyword>
<feature type="compositionally biased region" description="Polar residues" evidence="4">
    <location>
        <begin position="138"/>
        <end position="166"/>
    </location>
</feature>
<feature type="region of interest" description="Disordered" evidence="4">
    <location>
        <begin position="458"/>
        <end position="479"/>
    </location>
</feature>
<feature type="region of interest" description="Disordered" evidence="4">
    <location>
        <begin position="120"/>
        <end position="178"/>
    </location>
</feature>
<dbReference type="Pfam" id="PF01170">
    <property type="entry name" value="UPF0020"/>
    <property type="match status" value="1"/>
</dbReference>
<proteinExistence type="predicted"/>
<keyword evidence="5" id="KW-0472">Membrane</keyword>
<dbReference type="PANTHER" id="PTHR14911">
    <property type="entry name" value="THUMP DOMAIN-CONTAINING"/>
    <property type="match status" value="1"/>
</dbReference>
<dbReference type="GO" id="GO:0043527">
    <property type="term" value="C:tRNA methyltransferase complex"/>
    <property type="evidence" value="ECO:0007669"/>
    <property type="project" value="UniProtKB-ARBA"/>
</dbReference>
<dbReference type="GO" id="GO:0016423">
    <property type="term" value="F:tRNA (guanine) methyltransferase activity"/>
    <property type="evidence" value="ECO:0007669"/>
    <property type="project" value="TreeGrafter"/>
</dbReference>
<dbReference type="SUPFAM" id="SSF143437">
    <property type="entry name" value="THUMP domain-like"/>
    <property type="match status" value="1"/>
</dbReference>
<accession>A0AAD9MQU1</accession>
<keyword evidence="2" id="KW-0489">Methyltransferase</keyword>
<dbReference type="Gene3D" id="3.40.50.150">
    <property type="entry name" value="Vaccinia Virus protein VP39"/>
    <property type="match status" value="1"/>
</dbReference>
<keyword evidence="3" id="KW-0819">tRNA processing</keyword>
<protein>
    <recommendedName>
        <fullName evidence="6">THUMP domain-containing protein</fullName>
    </recommendedName>
</protein>
<dbReference type="GO" id="GO:0005737">
    <property type="term" value="C:cytoplasm"/>
    <property type="evidence" value="ECO:0007669"/>
    <property type="project" value="UniProtKB-SubCell"/>
</dbReference>
<feature type="transmembrane region" description="Helical" evidence="5">
    <location>
        <begin position="416"/>
        <end position="437"/>
    </location>
</feature>
<feature type="compositionally biased region" description="Basic and acidic residues" evidence="4">
    <location>
        <begin position="169"/>
        <end position="178"/>
    </location>
</feature>
<keyword evidence="2" id="KW-0808">Transferase</keyword>
<evidence type="ECO:0000259" key="6">
    <source>
        <dbReference type="SMART" id="SM00981"/>
    </source>
</evidence>
<dbReference type="Proteomes" id="UP001208570">
    <property type="component" value="Unassembled WGS sequence"/>
</dbReference>
<dbReference type="InterPro" id="IPR004114">
    <property type="entry name" value="THUMP_dom"/>
</dbReference>
<dbReference type="FunFam" id="3.40.50.150:FF:000073">
    <property type="entry name" value="THUMP domain containing 3"/>
    <property type="match status" value="1"/>
</dbReference>
<evidence type="ECO:0000256" key="1">
    <source>
        <dbReference type="ARBA" id="ARBA00004496"/>
    </source>
</evidence>
<dbReference type="AlphaFoldDB" id="A0AAD9MQU1"/>
<dbReference type="InterPro" id="IPR000241">
    <property type="entry name" value="RlmKL-like_Mtase"/>
</dbReference>
<name>A0AAD9MQU1_9ANNE</name>
<dbReference type="Gene3D" id="3.30.2130.30">
    <property type="match status" value="1"/>
</dbReference>
<dbReference type="PANTHER" id="PTHR14911:SF13">
    <property type="entry name" value="TRNA (GUANINE(6)-N2)-METHYLTRANSFERASE THUMP3"/>
    <property type="match status" value="1"/>
</dbReference>
<dbReference type="Pfam" id="PF02926">
    <property type="entry name" value="THUMP"/>
    <property type="match status" value="1"/>
</dbReference>
<comment type="subcellular location">
    <subcellularLocation>
        <location evidence="1">Cytoplasm</location>
    </subcellularLocation>
</comment>
<evidence type="ECO:0000256" key="2">
    <source>
        <dbReference type="ARBA" id="ARBA00022603"/>
    </source>
</evidence>